<organism evidence="2 3">
    <name type="scientific">Romanomermis culicivorax</name>
    <name type="common">Nematode worm</name>
    <dbReference type="NCBI Taxonomy" id="13658"/>
    <lineage>
        <taxon>Eukaryota</taxon>
        <taxon>Metazoa</taxon>
        <taxon>Ecdysozoa</taxon>
        <taxon>Nematoda</taxon>
        <taxon>Enoplea</taxon>
        <taxon>Dorylaimia</taxon>
        <taxon>Mermithida</taxon>
        <taxon>Mermithoidea</taxon>
        <taxon>Mermithidae</taxon>
        <taxon>Romanomermis</taxon>
    </lineage>
</organism>
<keyword evidence="2" id="KW-1185">Reference proteome</keyword>
<sequence length="81" mass="9459">MKYRYIRDTDTFGVRRSFFMYNAVRDTDTYGVPMGYRYIRHIGTCVLDAMLEHTPSWDGRQSGRERIGQASKTEIARIADS</sequence>
<feature type="region of interest" description="Disordered" evidence="1">
    <location>
        <begin position="57"/>
        <end position="81"/>
    </location>
</feature>
<proteinExistence type="predicted"/>
<evidence type="ECO:0000256" key="1">
    <source>
        <dbReference type="SAM" id="MobiDB-lite"/>
    </source>
</evidence>
<evidence type="ECO:0000313" key="3">
    <source>
        <dbReference type="WBParaSite" id="nRc.2.0.1.t02547-RA"/>
    </source>
</evidence>
<dbReference type="Proteomes" id="UP000887565">
    <property type="component" value="Unplaced"/>
</dbReference>
<reference evidence="3" key="1">
    <citation type="submission" date="2022-11" db="UniProtKB">
        <authorList>
            <consortium name="WormBaseParasite"/>
        </authorList>
    </citation>
    <scope>IDENTIFICATION</scope>
</reference>
<dbReference type="AlphaFoldDB" id="A0A915HMH7"/>
<evidence type="ECO:0000313" key="2">
    <source>
        <dbReference type="Proteomes" id="UP000887565"/>
    </source>
</evidence>
<dbReference type="WBParaSite" id="nRc.2.0.1.t02547-RA">
    <property type="protein sequence ID" value="nRc.2.0.1.t02547-RA"/>
    <property type="gene ID" value="nRc.2.0.1.g02547"/>
</dbReference>
<name>A0A915HMH7_ROMCU</name>
<accession>A0A915HMH7</accession>
<protein>
    <submittedName>
        <fullName evidence="3">Uncharacterized protein</fullName>
    </submittedName>
</protein>